<keyword evidence="11 14" id="KW-0472">Membrane</keyword>
<organism evidence="20 21">
    <name type="scientific">Giesbergeria sinuosa</name>
    <dbReference type="NCBI Taxonomy" id="80883"/>
    <lineage>
        <taxon>Bacteria</taxon>
        <taxon>Pseudomonadati</taxon>
        <taxon>Pseudomonadota</taxon>
        <taxon>Betaproteobacteria</taxon>
        <taxon>Burkholderiales</taxon>
        <taxon>Comamonadaceae</taxon>
        <taxon>Giesbergeria</taxon>
    </lineage>
</organism>
<evidence type="ECO:0000256" key="1">
    <source>
        <dbReference type="ARBA" id="ARBA00000085"/>
    </source>
</evidence>
<dbReference type="Pfam" id="PF02518">
    <property type="entry name" value="HATPase_c"/>
    <property type="match status" value="1"/>
</dbReference>
<evidence type="ECO:0000256" key="5">
    <source>
        <dbReference type="ARBA" id="ARBA00022553"/>
    </source>
</evidence>
<dbReference type="InterPro" id="IPR011006">
    <property type="entry name" value="CheY-like_superfamily"/>
</dbReference>
<feature type="domain" description="PAS" evidence="17">
    <location>
        <begin position="466"/>
        <end position="542"/>
    </location>
</feature>
<reference evidence="21" key="1">
    <citation type="journal article" date="2019" name="Int. J. Syst. Evol. Microbiol.">
        <title>The Global Catalogue of Microorganisms (GCM) 10K type strain sequencing project: providing services to taxonomists for standard genome sequencing and annotation.</title>
        <authorList>
            <consortium name="The Broad Institute Genomics Platform"/>
            <consortium name="The Broad Institute Genome Sequencing Center for Infectious Disease"/>
            <person name="Wu L."/>
            <person name="Ma J."/>
        </authorList>
    </citation>
    <scope>NUCLEOTIDE SEQUENCE [LARGE SCALE GENOMIC DNA]</scope>
    <source>
        <strain evidence="21">CCUG 49452</strain>
    </source>
</reference>
<evidence type="ECO:0000256" key="3">
    <source>
        <dbReference type="ARBA" id="ARBA00012438"/>
    </source>
</evidence>
<evidence type="ECO:0000313" key="21">
    <source>
        <dbReference type="Proteomes" id="UP001596001"/>
    </source>
</evidence>
<feature type="domain" description="PAC" evidence="18">
    <location>
        <begin position="419"/>
        <end position="472"/>
    </location>
</feature>
<keyword evidence="7" id="KW-0547">Nucleotide-binding</keyword>
<dbReference type="SMART" id="SM00091">
    <property type="entry name" value="PAS"/>
    <property type="match status" value="3"/>
</dbReference>
<dbReference type="PANTHER" id="PTHR45339:SF1">
    <property type="entry name" value="HYBRID SIGNAL TRANSDUCTION HISTIDINE KINASE J"/>
    <property type="match status" value="1"/>
</dbReference>
<dbReference type="InterPro" id="IPR008207">
    <property type="entry name" value="Sig_transdc_His_kin_Hpt_dom"/>
</dbReference>
<feature type="transmembrane region" description="Helical" evidence="14">
    <location>
        <begin position="17"/>
        <end position="36"/>
    </location>
</feature>
<keyword evidence="5 13" id="KW-0597">Phosphoprotein</keyword>
<dbReference type="PROSITE" id="PS50109">
    <property type="entry name" value="HIS_KIN"/>
    <property type="match status" value="1"/>
</dbReference>
<dbReference type="InterPro" id="IPR036641">
    <property type="entry name" value="HPT_dom_sf"/>
</dbReference>
<keyword evidence="4" id="KW-1003">Cell membrane</keyword>
<dbReference type="PRINTS" id="PR00344">
    <property type="entry name" value="BCTRLSENSOR"/>
</dbReference>
<evidence type="ECO:0000256" key="4">
    <source>
        <dbReference type="ARBA" id="ARBA00022475"/>
    </source>
</evidence>
<dbReference type="Pfam" id="PF00072">
    <property type="entry name" value="Response_reg"/>
    <property type="match status" value="2"/>
</dbReference>
<evidence type="ECO:0000259" key="15">
    <source>
        <dbReference type="PROSITE" id="PS50109"/>
    </source>
</evidence>
<dbReference type="SMART" id="SM00387">
    <property type="entry name" value="HATPase_c"/>
    <property type="match status" value="1"/>
</dbReference>
<dbReference type="CDD" id="cd12914">
    <property type="entry name" value="PDC1_DGC_like"/>
    <property type="match status" value="1"/>
</dbReference>
<dbReference type="PROSITE" id="PS50112">
    <property type="entry name" value="PAS"/>
    <property type="match status" value="3"/>
</dbReference>
<evidence type="ECO:0000256" key="9">
    <source>
        <dbReference type="ARBA" id="ARBA00022989"/>
    </source>
</evidence>
<evidence type="ECO:0000256" key="7">
    <source>
        <dbReference type="ARBA" id="ARBA00022741"/>
    </source>
</evidence>
<evidence type="ECO:0000259" key="16">
    <source>
        <dbReference type="PROSITE" id="PS50110"/>
    </source>
</evidence>
<dbReference type="InterPro" id="IPR035965">
    <property type="entry name" value="PAS-like_dom_sf"/>
</dbReference>
<feature type="modified residue" description="4-aspartylphosphate" evidence="13">
    <location>
        <position position="1040"/>
    </location>
</feature>
<evidence type="ECO:0000256" key="2">
    <source>
        <dbReference type="ARBA" id="ARBA00004651"/>
    </source>
</evidence>
<dbReference type="CDD" id="cd00082">
    <property type="entry name" value="HisKA"/>
    <property type="match status" value="1"/>
</dbReference>
<dbReference type="InterPro" id="IPR036890">
    <property type="entry name" value="HATPase_C_sf"/>
</dbReference>
<evidence type="ECO:0000256" key="6">
    <source>
        <dbReference type="ARBA" id="ARBA00022692"/>
    </source>
</evidence>
<dbReference type="Gene3D" id="3.30.450.20">
    <property type="entry name" value="PAS domain"/>
    <property type="match status" value="4"/>
</dbReference>
<dbReference type="InterPro" id="IPR003661">
    <property type="entry name" value="HisK_dim/P_dom"/>
</dbReference>
<dbReference type="Pfam" id="PF01627">
    <property type="entry name" value="Hpt"/>
    <property type="match status" value="1"/>
</dbReference>
<accession>A0ABV9QA63</accession>
<comment type="caution">
    <text evidence="20">The sequence shown here is derived from an EMBL/GenBank/DDBJ whole genome shotgun (WGS) entry which is preliminary data.</text>
</comment>
<keyword evidence="9 14" id="KW-1133">Transmembrane helix</keyword>
<dbReference type="Pfam" id="PF08447">
    <property type="entry name" value="PAS_3"/>
    <property type="match status" value="2"/>
</dbReference>
<dbReference type="PROSITE" id="PS50113">
    <property type="entry name" value="PAC"/>
    <property type="match status" value="1"/>
</dbReference>
<comment type="subcellular location">
    <subcellularLocation>
        <location evidence="2">Cell membrane</location>
        <topology evidence="2">Multi-pass membrane protein</topology>
    </subcellularLocation>
</comment>
<dbReference type="InterPro" id="IPR003594">
    <property type="entry name" value="HATPase_dom"/>
</dbReference>
<dbReference type="SUPFAM" id="SSF55874">
    <property type="entry name" value="ATPase domain of HSP90 chaperone/DNA topoisomerase II/histidine kinase"/>
    <property type="match status" value="1"/>
</dbReference>
<feature type="domain" description="HPt" evidence="19">
    <location>
        <begin position="1290"/>
        <end position="1391"/>
    </location>
</feature>
<feature type="domain" description="Histidine kinase" evidence="15">
    <location>
        <begin position="742"/>
        <end position="963"/>
    </location>
</feature>
<protein>
    <recommendedName>
        <fullName evidence="3">histidine kinase</fullName>
        <ecNumber evidence="3">2.7.13.3</ecNumber>
    </recommendedName>
</protein>
<name>A0ABV9QA63_9BURK</name>
<dbReference type="NCBIfam" id="TIGR00229">
    <property type="entry name" value="sensory_box"/>
    <property type="match status" value="2"/>
</dbReference>
<keyword evidence="21" id="KW-1185">Reference proteome</keyword>
<gene>
    <name evidence="20" type="ORF">ACFO6X_03735</name>
</gene>
<evidence type="ECO:0000256" key="13">
    <source>
        <dbReference type="PROSITE-ProRule" id="PRU00169"/>
    </source>
</evidence>
<dbReference type="InterPro" id="IPR001610">
    <property type="entry name" value="PAC"/>
</dbReference>
<evidence type="ECO:0000256" key="10">
    <source>
        <dbReference type="ARBA" id="ARBA00023012"/>
    </source>
</evidence>
<dbReference type="PANTHER" id="PTHR45339">
    <property type="entry name" value="HYBRID SIGNAL TRANSDUCTION HISTIDINE KINASE J"/>
    <property type="match status" value="1"/>
</dbReference>
<evidence type="ECO:0000256" key="14">
    <source>
        <dbReference type="SAM" id="Phobius"/>
    </source>
</evidence>
<dbReference type="Gene3D" id="1.20.120.160">
    <property type="entry name" value="HPT domain"/>
    <property type="match status" value="1"/>
</dbReference>
<dbReference type="Gene3D" id="1.10.287.130">
    <property type="match status" value="1"/>
</dbReference>
<evidence type="ECO:0000313" key="20">
    <source>
        <dbReference type="EMBL" id="MFC4788095.1"/>
    </source>
</evidence>
<dbReference type="EC" id="2.7.13.3" evidence="3"/>
<dbReference type="RefSeq" id="WP_382430181.1">
    <property type="nucleotide sequence ID" value="NZ_JBHSHJ010000002.1"/>
</dbReference>
<dbReference type="Pfam" id="PF00512">
    <property type="entry name" value="HisKA"/>
    <property type="match status" value="1"/>
</dbReference>
<dbReference type="Proteomes" id="UP001596001">
    <property type="component" value="Unassembled WGS sequence"/>
</dbReference>
<dbReference type="SMART" id="SM00388">
    <property type="entry name" value="HisKA"/>
    <property type="match status" value="1"/>
</dbReference>
<feature type="domain" description="Response regulatory" evidence="16">
    <location>
        <begin position="988"/>
        <end position="1110"/>
    </location>
</feature>
<evidence type="ECO:0000259" key="18">
    <source>
        <dbReference type="PROSITE" id="PS50113"/>
    </source>
</evidence>
<feature type="domain" description="PAS" evidence="17">
    <location>
        <begin position="343"/>
        <end position="415"/>
    </location>
</feature>
<keyword evidence="10" id="KW-0902">Two-component regulatory system</keyword>
<proteinExistence type="predicted"/>
<dbReference type="SUPFAM" id="SSF47226">
    <property type="entry name" value="Histidine-containing phosphotransfer domain, HPT domain"/>
    <property type="match status" value="1"/>
</dbReference>
<dbReference type="Gene3D" id="3.30.565.10">
    <property type="entry name" value="Histidine kinase-like ATPase, C-terminal domain"/>
    <property type="match status" value="1"/>
</dbReference>
<sequence length="1475" mass="163245">MIAASVPPTKNQFIKEWLFLVAGLLLLGGFIGWSLWNERNDIAIREHERLSTQARVVHQNMERQLEAINLALLGARDDAVTWRSSPEGLAEANRRLRSLNDAMTGVRTMLLMNAQGVVEASNRPEVLGQNFSQRPYFQAVRQNPDLNTLYVSPPFTTSLGVWAINLVRMVPGPQGEFQGLVSATLDPEEFRVLLDSVLYAPDMWSALAHGSGVQFMMVPEHPDQAGKNLAQPGSFFSRHLSSGQPSNVLTGQVYATGELRMLAMHTIQPTPLHMNHPLVVAVGRDLSALYAGWESRATSMLMLFGLLALTSISGLWLLQIRQRRAWAASLAAQAELDAQTASLEMRWQAVLNATNQGVWDWNTQTNQVFLSTVWKTMLGYAAHEVGNQLSEWDSRLHPEDRDKVYANLQQHLDGHTPFYESTHRLRCKDGSYKWIFDRGCVIERNAANKPVRAVGSCTDVTEQREQQERLQRLAENVPGFLYQYHLCADGSSSFPYASAGIVGIYGIPPESVLEDARKVFDHIHPDDHARVLANIQQSGQHLTPWHDEYRTLHPTLGERWVSGQATPQLCNDGCILWHGYIHDITEAKAKRVALQGAERLLRHLMHDMPVGLCQINAQDQIYFRNRRFTELFGYNDTETPTLQALRTLVHPDAQYRAQAHQAWSAAVQEAMREGSEIAPQEFVFHTAHGEERTVQVGGIVFGDNLLVTFIDHTEQKQYEANLRQAKEAAEAASQAKSSFVANMSHEIRTPMNAVLGMLQLLLRTPLDASQRDYTQKAQEAARSLLGIINDILDYSKVEAGKLVLEQAPFRIDEVLRNLSVIVSAALQQKNIEMVFDIDQHLPTVLRGDGPRLQQILLNLSSNAIKFTEQGEIVLQLRVLAADADHARIAFAVRDTGIGIAPERQQAIFESFTQAENSTSRRYGGTGLGLAICQSLVEAMGGRLTVQSTLGQGSCFGFCIDFSRDATTEAMEAKIRQQDNPPARTSGLHVLIVDDHPTTREVLLSLTQSFGWRAEAVASGSQALERAHAAQTDPFDLVLLDWMMPGMDGWSTLEQLRSIDTVGNAAKVLMVSAHSREWLEQRQNTQVELLDGYVVKPFTPSALFDAAIEATSGRSARTLAPADTAGNDQPLKNLRILLVEDNPLNQQVARELLLHAGAQVRVANHGQAAIDLLQGQTDACDIILMDIHMPGLDGYQTTRVLRQDLQLTLPIIAMTANAMASDRDACLACGMNDHIGKPFDIQHLIATLRHHCGLDADQTTSTALSTEPAGNLPPCPPNIHLAQALARVGNNRTLYAKMARHCAQEQSDALHRTAQCWHSGDREAALRTLHTLKGLLATLGAQTLADQVAQAEAALQDCPSTSEIQPLLALLEAPLQAELATLEGLADQLHPSTTTPPIVTQHNAVDTQDLRTLLLALREPLGKRQLRARKLHEELQQKAAGLEMEELPALATAMERLNFKSALELVEQLLHKLHQA</sequence>
<dbReference type="SUPFAM" id="SSF52172">
    <property type="entry name" value="CheY-like"/>
    <property type="match status" value="2"/>
</dbReference>
<keyword evidence="8" id="KW-0067">ATP-binding</keyword>
<dbReference type="InterPro" id="IPR001789">
    <property type="entry name" value="Sig_transdc_resp-reg_receiver"/>
</dbReference>
<evidence type="ECO:0000256" key="12">
    <source>
        <dbReference type="PROSITE-ProRule" id="PRU00110"/>
    </source>
</evidence>
<evidence type="ECO:0000259" key="17">
    <source>
        <dbReference type="PROSITE" id="PS50112"/>
    </source>
</evidence>
<feature type="domain" description="PAS" evidence="17">
    <location>
        <begin position="597"/>
        <end position="674"/>
    </location>
</feature>
<dbReference type="SUPFAM" id="SSF47384">
    <property type="entry name" value="Homodimeric domain of signal transducing histidine kinase"/>
    <property type="match status" value="1"/>
</dbReference>
<evidence type="ECO:0000256" key="8">
    <source>
        <dbReference type="ARBA" id="ARBA00022840"/>
    </source>
</evidence>
<dbReference type="CDD" id="cd00130">
    <property type="entry name" value="PAS"/>
    <property type="match status" value="2"/>
</dbReference>
<dbReference type="CDD" id="cd12915">
    <property type="entry name" value="PDC2_DGC_like"/>
    <property type="match status" value="1"/>
</dbReference>
<dbReference type="EMBL" id="JBHSHJ010000002">
    <property type="protein sequence ID" value="MFC4788095.1"/>
    <property type="molecule type" value="Genomic_DNA"/>
</dbReference>
<dbReference type="PROSITE" id="PS50894">
    <property type="entry name" value="HPT"/>
    <property type="match status" value="1"/>
</dbReference>
<dbReference type="InterPro" id="IPR013767">
    <property type="entry name" value="PAS_fold"/>
</dbReference>
<dbReference type="SMART" id="SM00086">
    <property type="entry name" value="PAC"/>
    <property type="match status" value="3"/>
</dbReference>
<keyword evidence="6 14" id="KW-0812">Transmembrane</keyword>
<dbReference type="SUPFAM" id="SSF55785">
    <property type="entry name" value="PYP-like sensor domain (PAS domain)"/>
    <property type="match status" value="3"/>
</dbReference>
<feature type="domain" description="Response regulatory" evidence="16">
    <location>
        <begin position="1134"/>
        <end position="1251"/>
    </location>
</feature>
<dbReference type="InterPro" id="IPR005467">
    <property type="entry name" value="His_kinase_dom"/>
</dbReference>
<dbReference type="CDD" id="cd17546">
    <property type="entry name" value="REC_hyHK_CKI1_RcsC-like"/>
    <property type="match status" value="2"/>
</dbReference>
<dbReference type="InterPro" id="IPR004358">
    <property type="entry name" value="Sig_transdc_His_kin-like_C"/>
</dbReference>
<dbReference type="InterPro" id="IPR000014">
    <property type="entry name" value="PAS"/>
</dbReference>
<dbReference type="InterPro" id="IPR013655">
    <property type="entry name" value="PAS_fold_3"/>
</dbReference>
<dbReference type="InterPro" id="IPR000700">
    <property type="entry name" value="PAS-assoc_C"/>
</dbReference>
<evidence type="ECO:0000259" key="19">
    <source>
        <dbReference type="PROSITE" id="PS50894"/>
    </source>
</evidence>
<comment type="catalytic activity">
    <reaction evidence="1">
        <text>ATP + protein L-histidine = ADP + protein N-phospho-L-histidine.</text>
        <dbReference type="EC" id="2.7.13.3"/>
    </reaction>
</comment>
<dbReference type="Gene3D" id="3.40.50.2300">
    <property type="match status" value="2"/>
</dbReference>
<evidence type="ECO:0000256" key="11">
    <source>
        <dbReference type="ARBA" id="ARBA00023136"/>
    </source>
</evidence>
<dbReference type="PROSITE" id="PS50110">
    <property type="entry name" value="RESPONSE_REGULATORY"/>
    <property type="match status" value="2"/>
</dbReference>
<feature type="modified residue" description="Phosphohistidine" evidence="12">
    <location>
        <position position="1329"/>
    </location>
</feature>
<dbReference type="InterPro" id="IPR036097">
    <property type="entry name" value="HisK_dim/P_sf"/>
</dbReference>
<dbReference type="Pfam" id="PF00989">
    <property type="entry name" value="PAS"/>
    <property type="match status" value="1"/>
</dbReference>
<dbReference type="SMART" id="SM00448">
    <property type="entry name" value="REC"/>
    <property type="match status" value="2"/>
</dbReference>
<feature type="modified residue" description="4-aspartylphosphate" evidence="13">
    <location>
        <position position="1185"/>
    </location>
</feature>
<dbReference type="CDD" id="cd16922">
    <property type="entry name" value="HATPase_EvgS-ArcB-TorS-like"/>
    <property type="match status" value="1"/>
</dbReference>